<dbReference type="Gene3D" id="2.60.120.330">
    <property type="entry name" value="B-lactam Antibiotic, Isopenicillin N Synthase, Chain"/>
    <property type="match status" value="1"/>
</dbReference>
<dbReference type="InterPro" id="IPR010856">
    <property type="entry name" value="Gig2-like"/>
</dbReference>
<dbReference type="PANTHER" id="PTHR30613:SF1">
    <property type="entry name" value="DUF1479 DOMAIN PROTEIN (AFU_ORTHOLOGUE AFUA_5G09280)"/>
    <property type="match status" value="1"/>
</dbReference>
<sequence>MPSATQVQMLEEPQMQVPLLEQRFADLKKALVKPEHKQKVIESYEQLCKVLENEAEFIAKHGPSMVPEIDFAEVQKNGGKLPEDFADLVRDRGCVILRNVVPEEQASKWEKELIEYTKRHSDVGGLPIHNPQNWSLWWTPPQVQIRSHPRVLEAMGCVSQLWNVSDSTLPVDLTSQVAYPDRFRIRTPSKDAEYTLPYHLDSGAIERWEDPVNRSNYSAIFEGNWQNWNGWVADKRIEAKSDMYHVGNSCSCWRSLQGWLSLAHCNTGEGTLRVLPNLKASVAYMMLQPLFHSGQFDDTQPTFPGAVPGNTQFKPTTDFHPHLAMEKSVIGIPPVRPGDYVYWHCDLIHEVDKFNWGTRNSSAVYNACNPLTPYNIDSLVSIRDDFNKCRVPRDFAGSPAVKGLESDHADHGARLENILSVDGMKAMGLKKLDVDEEGLTDGQRQVRRLANAKLGFA</sequence>
<protein>
    <submittedName>
        <fullName evidence="1">DUF1479-domain-containing protein</fullName>
    </submittedName>
</protein>
<dbReference type="SUPFAM" id="SSF51197">
    <property type="entry name" value="Clavaminate synthase-like"/>
    <property type="match status" value="1"/>
</dbReference>
<dbReference type="Proteomes" id="UP000799757">
    <property type="component" value="Unassembled WGS sequence"/>
</dbReference>
<keyword evidence="2" id="KW-1185">Reference proteome</keyword>
<dbReference type="PANTHER" id="PTHR30613">
    <property type="entry name" value="UNCHARACTERIZED PROTEIN YBIU-RELATED"/>
    <property type="match status" value="1"/>
</dbReference>
<name>A0A6A6X8I9_9PLEO</name>
<proteinExistence type="predicted"/>
<dbReference type="OrthoDB" id="8249012at2759"/>
<reference evidence="1" key="1">
    <citation type="journal article" date="2020" name="Stud. Mycol.">
        <title>101 Dothideomycetes genomes: a test case for predicting lifestyles and emergence of pathogens.</title>
        <authorList>
            <person name="Haridas S."/>
            <person name="Albert R."/>
            <person name="Binder M."/>
            <person name="Bloem J."/>
            <person name="Labutti K."/>
            <person name="Salamov A."/>
            <person name="Andreopoulos B."/>
            <person name="Baker S."/>
            <person name="Barry K."/>
            <person name="Bills G."/>
            <person name="Bluhm B."/>
            <person name="Cannon C."/>
            <person name="Castanera R."/>
            <person name="Culley D."/>
            <person name="Daum C."/>
            <person name="Ezra D."/>
            <person name="Gonzalez J."/>
            <person name="Henrissat B."/>
            <person name="Kuo A."/>
            <person name="Liang C."/>
            <person name="Lipzen A."/>
            <person name="Lutzoni F."/>
            <person name="Magnuson J."/>
            <person name="Mondo S."/>
            <person name="Nolan M."/>
            <person name="Ohm R."/>
            <person name="Pangilinan J."/>
            <person name="Park H.-J."/>
            <person name="Ramirez L."/>
            <person name="Alfaro M."/>
            <person name="Sun H."/>
            <person name="Tritt A."/>
            <person name="Yoshinaga Y."/>
            <person name="Zwiers L.-H."/>
            <person name="Turgeon B."/>
            <person name="Goodwin S."/>
            <person name="Spatafora J."/>
            <person name="Crous P."/>
            <person name="Grigoriev I."/>
        </authorList>
    </citation>
    <scope>NUCLEOTIDE SEQUENCE</scope>
    <source>
        <strain evidence="1">CBS 109.77</strain>
    </source>
</reference>
<evidence type="ECO:0000313" key="1">
    <source>
        <dbReference type="EMBL" id="KAF2792403.1"/>
    </source>
</evidence>
<organism evidence="1 2">
    <name type="scientific">Melanomma pulvis-pyrius CBS 109.77</name>
    <dbReference type="NCBI Taxonomy" id="1314802"/>
    <lineage>
        <taxon>Eukaryota</taxon>
        <taxon>Fungi</taxon>
        <taxon>Dikarya</taxon>
        <taxon>Ascomycota</taxon>
        <taxon>Pezizomycotina</taxon>
        <taxon>Dothideomycetes</taxon>
        <taxon>Pleosporomycetidae</taxon>
        <taxon>Pleosporales</taxon>
        <taxon>Melanommataceae</taxon>
        <taxon>Melanomma</taxon>
    </lineage>
</organism>
<dbReference type="Pfam" id="PF07350">
    <property type="entry name" value="Gig2-like"/>
    <property type="match status" value="1"/>
</dbReference>
<dbReference type="InterPro" id="IPR027443">
    <property type="entry name" value="IPNS-like_sf"/>
</dbReference>
<dbReference type="AlphaFoldDB" id="A0A6A6X8I9"/>
<evidence type="ECO:0000313" key="2">
    <source>
        <dbReference type="Proteomes" id="UP000799757"/>
    </source>
</evidence>
<dbReference type="EMBL" id="MU001971">
    <property type="protein sequence ID" value="KAF2792403.1"/>
    <property type="molecule type" value="Genomic_DNA"/>
</dbReference>
<gene>
    <name evidence="1" type="ORF">K505DRAFT_307679</name>
</gene>
<accession>A0A6A6X8I9</accession>